<evidence type="ECO:0000313" key="1">
    <source>
        <dbReference type="EMBL" id="CAH0395707.1"/>
    </source>
</evidence>
<dbReference type="AlphaFoldDB" id="A0A9P0F9N2"/>
<name>A0A9P0F9N2_BEMTA</name>
<reference evidence="1" key="1">
    <citation type="submission" date="2021-12" db="EMBL/GenBank/DDBJ databases">
        <authorList>
            <person name="King R."/>
        </authorList>
    </citation>
    <scope>NUCLEOTIDE SEQUENCE</scope>
</reference>
<dbReference type="EMBL" id="OU963870">
    <property type="protein sequence ID" value="CAH0395707.1"/>
    <property type="molecule type" value="Genomic_DNA"/>
</dbReference>
<evidence type="ECO:0000313" key="2">
    <source>
        <dbReference type="Proteomes" id="UP001152759"/>
    </source>
</evidence>
<proteinExistence type="predicted"/>
<dbReference type="PANTHER" id="PTHR46113">
    <property type="entry name" value="SNAC DOMAIN-CONTAINING PROTEIN"/>
    <property type="match status" value="1"/>
</dbReference>
<organism evidence="1 2">
    <name type="scientific">Bemisia tabaci</name>
    <name type="common">Sweetpotato whitefly</name>
    <name type="synonym">Aleurodes tabaci</name>
    <dbReference type="NCBI Taxonomy" id="7038"/>
    <lineage>
        <taxon>Eukaryota</taxon>
        <taxon>Metazoa</taxon>
        <taxon>Ecdysozoa</taxon>
        <taxon>Arthropoda</taxon>
        <taxon>Hexapoda</taxon>
        <taxon>Insecta</taxon>
        <taxon>Pterygota</taxon>
        <taxon>Neoptera</taxon>
        <taxon>Paraneoptera</taxon>
        <taxon>Hemiptera</taxon>
        <taxon>Sternorrhyncha</taxon>
        <taxon>Aleyrodoidea</taxon>
        <taxon>Aleyrodidae</taxon>
        <taxon>Aleyrodinae</taxon>
        <taxon>Bemisia</taxon>
    </lineage>
</organism>
<dbReference type="PANTHER" id="PTHR46113:SF1">
    <property type="entry name" value="PEPTIDASE M17 LEUCYL AMINOPEPTIDASE N-TERMINAL DOMAIN-CONTAINING PROTEIN"/>
    <property type="match status" value="1"/>
</dbReference>
<dbReference type="Proteomes" id="UP001152759">
    <property type="component" value="Chromosome 9"/>
</dbReference>
<sequence length="176" mass="20330">MSPQTRRNTDVYLIGSYFSQIVGSKLPSNGDALKVLFFNIREVKHSLRESAHLVIDEILSFWNKARIPTKHRSDCVKKLVNSDTLKFFTKFGLPTNFLQKDPSTWCNDDEYKSISKKVCKLKSVNDVAERGVKLIEEYNGRLTKDPAQQQNILKLVEDYRKNFPECTKETLCQPLL</sequence>
<gene>
    <name evidence="1" type="ORF">BEMITA_LOCUS13859</name>
</gene>
<protein>
    <submittedName>
        <fullName evidence="1">Uncharacterized protein</fullName>
    </submittedName>
</protein>
<keyword evidence="2" id="KW-1185">Reference proteome</keyword>
<accession>A0A9P0F9N2</accession>